<feature type="domain" description="Glycosyltransferase 2-like" evidence="4">
    <location>
        <begin position="5"/>
        <end position="118"/>
    </location>
</feature>
<evidence type="ECO:0000256" key="1">
    <source>
        <dbReference type="ARBA" id="ARBA00006739"/>
    </source>
</evidence>
<proteinExistence type="inferred from homology"/>
<dbReference type="RefSeq" id="WP_380079711.1">
    <property type="nucleotide sequence ID" value="NZ_JBHSGO010000206.1"/>
</dbReference>
<dbReference type="InterPro" id="IPR001173">
    <property type="entry name" value="Glyco_trans_2-like"/>
</dbReference>
<dbReference type="SUPFAM" id="SSF53448">
    <property type="entry name" value="Nucleotide-diphospho-sugar transferases"/>
    <property type="match status" value="1"/>
</dbReference>
<dbReference type="EMBL" id="JBHSGO010000206">
    <property type="protein sequence ID" value="MFC4666542.1"/>
    <property type="molecule type" value="Genomic_DNA"/>
</dbReference>
<comment type="caution">
    <text evidence="5">The sequence shown here is derived from an EMBL/GenBank/DDBJ whole genome shotgun (WGS) entry which is preliminary data.</text>
</comment>
<evidence type="ECO:0000256" key="3">
    <source>
        <dbReference type="ARBA" id="ARBA00022679"/>
    </source>
</evidence>
<dbReference type="GO" id="GO:0016757">
    <property type="term" value="F:glycosyltransferase activity"/>
    <property type="evidence" value="ECO:0007669"/>
    <property type="project" value="UniProtKB-KW"/>
</dbReference>
<evidence type="ECO:0000259" key="4">
    <source>
        <dbReference type="Pfam" id="PF00535"/>
    </source>
</evidence>
<accession>A0ABV9K943</accession>
<name>A0ABV9K943_9PORP</name>
<sequence>MHCAVIILNWNGAELLRKYLPHLICHTSYPHVRLIVADNGSTDDSLDVLEREFPQIEVIPFEKNYGFAEGYNRAISMVDEPIICLLNSDVRVAPKWIEHPLEAMSEDRNIAALQPKIRWDRDPKMFEYAGGAGGMLDRYGYPFCRGRVFDTLEEDRGQYDASQILPVLWASGAALFVRREIYLALGGLDKRFFAHQEEIDLCWRMNAGGYFVGVDTESVVYHYGGASLDMAHPKKTYLNFRNNLLLLYKNLVSDRYSSVMRMRFVLDMISMVQFALTGKVAHAKAVYKARKDFKRMKSDFAVDREENLRRTVNTSPQGIRTYSIVWRYFVGRKKTFSELER</sequence>
<gene>
    <name evidence="5" type="ORF">ACFO3G_08045</name>
</gene>
<evidence type="ECO:0000313" key="5">
    <source>
        <dbReference type="EMBL" id="MFC4666542.1"/>
    </source>
</evidence>
<keyword evidence="2 5" id="KW-0328">Glycosyltransferase</keyword>
<evidence type="ECO:0000256" key="2">
    <source>
        <dbReference type="ARBA" id="ARBA00022676"/>
    </source>
</evidence>
<organism evidence="5 6">
    <name type="scientific">Falsiporphyromonas endometrii</name>
    <dbReference type="NCBI Taxonomy" id="1387297"/>
    <lineage>
        <taxon>Bacteria</taxon>
        <taxon>Pseudomonadati</taxon>
        <taxon>Bacteroidota</taxon>
        <taxon>Bacteroidia</taxon>
        <taxon>Bacteroidales</taxon>
        <taxon>Porphyromonadaceae</taxon>
        <taxon>Falsiporphyromonas</taxon>
    </lineage>
</organism>
<dbReference type="PANTHER" id="PTHR43179:SF12">
    <property type="entry name" value="GALACTOFURANOSYLTRANSFERASE GLFT2"/>
    <property type="match status" value="1"/>
</dbReference>
<reference evidence="6" key="1">
    <citation type="journal article" date="2019" name="Int. J. Syst. Evol. Microbiol.">
        <title>The Global Catalogue of Microorganisms (GCM) 10K type strain sequencing project: providing services to taxonomists for standard genome sequencing and annotation.</title>
        <authorList>
            <consortium name="The Broad Institute Genomics Platform"/>
            <consortium name="The Broad Institute Genome Sequencing Center for Infectious Disease"/>
            <person name="Wu L."/>
            <person name="Ma J."/>
        </authorList>
    </citation>
    <scope>NUCLEOTIDE SEQUENCE [LARGE SCALE GENOMIC DNA]</scope>
    <source>
        <strain evidence="6">CGMCC 4.7357</strain>
    </source>
</reference>
<dbReference type="Pfam" id="PF00535">
    <property type="entry name" value="Glycos_transf_2"/>
    <property type="match status" value="1"/>
</dbReference>
<dbReference type="EC" id="2.4.-.-" evidence="5"/>
<dbReference type="CDD" id="cd04186">
    <property type="entry name" value="GT_2_like_c"/>
    <property type="match status" value="1"/>
</dbReference>
<evidence type="ECO:0000313" key="6">
    <source>
        <dbReference type="Proteomes" id="UP001596020"/>
    </source>
</evidence>
<dbReference type="InterPro" id="IPR029044">
    <property type="entry name" value="Nucleotide-diphossugar_trans"/>
</dbReference>
<protein>
    <submittedName>
        <fullName evidence="5">Glycosyltransferase family 2 protein</fullName>
        <ecNumber evidence="5">2.4.-.-</ecNumber>
    </submittedName>
</protein>
<comment type="similarity">
    <text evidence="1">Belongs to the glycosyltransferase 2 family.</text>
</comment>
<dbReference type="PANTHER" id="PTHR43179">
    <property type="entry name" value="RHAMNOSYLTRANSFERASE WBBL"/>
    <property type="match status" value="1"/>
</dbReference>
<dbReference type="Gene3D" id="3.90.550.10">
    <property type="entry name" value="Spore Coat Polysaccharide Biosynthesis Protein SpsA, Chain A"/>
    <property type="match status" value="1"/>
</dbReference>
<keyword evidence="6" id="KW-1185">Reference proteome</keyword>
<keyword evidence="3 5" id="KW-0808">Transferase</keyword>
<dbReference type="Proteomes" id="UP001596020">
    <property type="component" value="Unassembled WGS sequence"/>
</dbReference>